<evidence type="ECO:0000313" key="3">
    <source>
        <dbReference type="Proteomes" id="UP001159641"/>
    </source>
</evidence>
<accession>A0AB34GFB5</accession>
<comment type="caution">
    <text evidence="2">The sequence shown here is derived from an EMBL/GenBank/DDBJ whole genome shotgun (WGS) entry which is preliminary data.</text>
</comment>
<reference evidence="2 3" key="1">
    <citation type="submission" date="2022-11" db="EMBL/GenBank/DDBJ databases">
        <title>Whole genome sequence of Eschrichtius robustus ER-17-0199.</title>
        <authorList>
            <person name="Bruniche-Olsen A."/>
            <person name="Black A.N."/>
            <person name="Fields C.J."/>
            <person name="Walden K."/>
            <person name="Dewoody J.A."/>
        </authorList>
    </citation>
    <scope>NUCLEOTIDE SEQUENCE [LARGE SCALE GENOMIC DNA]</scope>
    <source>
        <strain evidence="2">ER-17-0199</strain>
        <tissue evidence="2">Blubber</tissue>
    </source>
</reference>
<dbReference type="EMBL" id="JAIQCJ010002240">
    <property type="protein sequence ID" value="KAJ8778766.1"/>
    <property type="molecule type" value="Genomic_DNA"/>
</dbReference>
<feature type="compositionally biased region" description="Polar residues" evidence="1">
    <location>
        <begin position="33"/>
        <end position="42"/>
    </location>
</feature>
<keyword evidence="3" id="KW-1185">Reference proteome</keyword>
<sequence>MPDSFGVGHHAEPEEGAVGGDGPMTVTGRCFSPGSSRSSQAATRHPEPQKTPDRAAAPWDPGFAVLWPHVLVACFVLTGELLGFDLGQSIASPSLASLQRPPPRAQPLMVRDDSREPRELILAFFSDSPDCGLGGPVPMSSKLSRDGMQRPVQAESAAWRDPSSRVSALFVLLGKRPAT</sequence>
<proteinExistence type="predicted"/>
<evidence type="ECO:0000313" key="2">
    <source>
        <dbReference type="EMBL" id="KAJ8778766.1"/>
    </source>
</evidence>
<organism evidence="2 3">
    <name type="scientific">Eschrichtius robustus</name>
    <name type="common">California gray whale</name>
    <name type="synonym">Eschrichtius gibbosus</name>
    <dbReference type="NCBI Taxonomy" id="9764"/>
    <lineage>
        <taxon>Eukaryota</taxon>
        <taxon>Metazoa</taxon>
        <taxon>Chordata</taxon>
        <taxon>Craniata</taxon>
        <taxon>Vertebrata</taxon>
        <taxon>Euteleostomi</taxon>
        <taxon>Mammalia</taxon>
        <taxon>Eutheria</taxon>
        <taxon>Laurasiatheria</taxon>
        <taxon>Artiodactyla</taxon>
        <taxon>Whippomorpha</taxon>
        <taxon>Cetacea</taxon>
        <taxon>Mysticeti</taxon>
        <taxon>Eschrichtiidae</taxon>
        <taxon>Eschrichtius</taxon>
    </lineage>
</organism>
<feature type="region of interest" description="Disordered" evidence="1">
    <location>
        <begin position="1"/>
        <end position="56"/>
    </location>
</feature>
<dbReference type="AlphaFoldDB" id="A0AB34GFB5"/>
<name>A0AB34GFB5_ESCRO</name>
<feature type="compositionally biased region" description="Basic and acidic residues" evidence="1">
    <location>
        <begin position="44"/>
        <end position="53"/>
    </location>
</feature>
<evidence type="ECO:0000256" key="1">
    <source>
        <dbReference type="SAM" id="MobiDB-lite"/>
    </source>
</evidence>
<protein>
    <submittedName>
        <fullName evidence="2">Uncharacterized protein</fullName>
    </submittedName>
</protein>
<dbReference type="Proteomes" id="UP001159641">
    <property type="component" value="Unassembled WGS sequence"/>
</dbReference>
<gene>
    <name evidence="2" type="ORF">J1605_013443</name>
</gene>